<sequence length="111" mass="12855">MKVEMVREANRVVVRTDDEAEVIEEVFEDTPLSFLREAVEAARAPERVPDDEDAAWWGGNYTQVTVRRADVFLENLYDFPEATLTHEEFIHLVTLYDQVKRTGEPGEWARA</sequence>
<protein>
    <submittedName>
        <fullName evidence="1">Uncharacterized protein</fullName>
    </submittedName>
</protein>
<dbReference type="EMBL" id="JACHJS010000001">
    <property type="protein sequence ID" value="MBB4968576.1"/>
    <property type="molecule type" value="Genomic_DNA"/>
</dbReference>
<dbReference type="Proteomes" id="UP000542674">
    <property type="component" value="Unassembled WGS sequence"/>
</dbReference>
<accession>A0A7W7T912</accession>
<comment type="caution">
    <text evidence="1">The sequence shown here is derived from an EMBL/GenBank/DDBJ whole genome shotgun (WGS) entry which is preliminary data.</text>
</comment>
<reference evidence="1 2" key="1">
    <citation type="submission" date="2020-08" db="EMBL/GenBank/DDBJ databases">
        <title>Sequencing the genomes of 1000 actinobacteria strains.</title>
        <authorList>
            <person name="Klenk H.-P."/>
        </authorList>
    </citation>
    <scope>NUCLEOTIDE SEQUENCE [LARGE SCALE GENOMIC DNA]</scope>
    <source>
        <strain evidence="1 2">DSM 45084</strain>
    </source>
</reference>
<name>A0A7W7T912_9PSEU</name>
<evidence type="ECO:0000313" key="2">
    <source>
        <dbReference type="Proteomes" id="UP000542674"/>
    </source>
</evidence>
<organism evidence="1 2">
    <name type="scientific">Saccharothrix violaceirubra</name>
    <dbReference type="NCBI Taxonomy" id="413306"/>
    <lineage>
        <taxon>Bacteria</taxon>
        <taxon>Bacillati</taxon>
        <taxon>Actinomycetota</taxon>
        <taxon>Actinomycetes</taxon>
        <taxon>Pseudonocardiales</taxon>
        <taxon>Pseudonocardiaceae</taxon>
        <taxon>Saccharothrix</taxon>
    </lineage>
</organism>
<evidence type="ECO:0000313" key="1">
    <source>
        <dbReference type="EMBL" id="MBB4968576.1"/>
    </source>
</evidence>
<keyword evidence="2" id="KW-1185">Reference proteome</keyword>
<dbReference type="RefSeq" id="WP_184674205.1">
    <property type="nucleotide sequence ID" value="NZ_BAABAI010000014.1"/>
</dbReference>
<dbReference type="AlphaFoldDB" id="A0A7W7T912"/>
<proteinExistence type="predicted"/>
<gene>
    <name evidence="1" type="ORF">F4559_005935</name>
</gene>